<keyword evidence="3" id="KW-1185">Reference proteome</keyword>
<sequence length="68" mass="7849">MALPGRKLLGRKLLTVVCKLQFVWDCFDIYACRCIKAYFVDCFIISNYIGKGSVLFLLAFMLILKNSY</sequence>
<dbReference type="EMBL" id="BPVZ01000049">
    <property type="protein sequence ID" value="GKV17814.1"/>
    <property type="molecule type" value="Genomic_DNA"/>
</dbReference>
<evidence type="ECO:0000313" key="3">
    <source>
        <dbReference type="Proteomes" id="UP001054252"/>
    </source>
</evidence>
<protein>
    <submittedName>
        <fullName evidence="2">Uncharacterized protein</fullName>
    </submittedName>
</protein>
<evidence type="ECO:0000256" key="1">
    <source>
        <dbReference type="SAM" id="Phobius"/>
    </source>
</evidence>
<gene>
    <name evidence="2" type="ORF">SLEP1_g28274</name>
</gene>
<organism evidence="2 3">
    <name type="scientific">Rubroshorea leprosula</name>
    <dbReference type="NCBI Taxonomy" id="152421"/>
    <lineage>
        <taxon>Eukaryota</taxon>
        <taxon>Viridiplantae</taxon>
        <taxon>Streptophyta</taxon>
        <taxon>Embryophyta</taxon>
        <taxon>Tracheophyta</taxon>
        <taxon>Spermatophyta</taxon>
        <taxon>Magnoliopsida</taxon>
        <taxon>eudicotyledons</taxon>
        <taxon>Gunneridae</taxon>
        <taxon>Pentapetalae</taxon>
        <taxon>rosids</taxon>
        <taxon>malvids</taxon>
        <taxon>Malvales</taxon>
        <taxon>Dipterocarpaceae</taxon>
        <taxon>Rubroshorea</taxon>
    </lineage>
</organism>
<reference evidence="2 3" key="1">
    <citation type="journal article" date="2021" name="Commun. Biol.">
        <title>The genome of Shorea leprosula (Dipterocarpaceae) highlights the ecological relevance of drought in aseasonal tropical rainforests.</title>
        <authorList>
            <person name="Ng K.K.S."/>
            <person name="Kobayashi M.J."/>
            <person name="Fawcett J.A."/>
            <person name="Hatakeyama M."/>
            <person name="Paape T."/>
            <person name="Ng C.H."/>
            <person name="Ang C.C."/>
            <person name="Tnah L.H."/>
            <person name="Lee C.T."/>
            <person name="Nishiyama T."/>
            <person name="Sese J."/>
            <person name="O'Brien M.J."/>
            <person name="Copetti D."/>
            <person name="Mohd Noor M.I."/>
            <person name="Ong R.C."/>
            <person name="Putra M."/>
            <person name="Sireger I.Z."/>
            <person name="Indrioko S."/>
            <person name="Kosugi Y."/>
            <person name="Izuno A."/>
            <person name="Isagi Y."/>
            <person name="Lee S.L."/>
            <person name="Shimizu K.K."/>
        </authorList>
    </citation>
    <scope>NUCLEOTIDE SEQUENCE [LARGE SCALE GENOMIC DNA]</scope>
    <source>
        <strain evidence="2">214</strain>
    </source>
</reference>
<dbReference type="Proteomes" id="UP001054252">
    <property type="component" value="Unassembled WGS sequence"/>
</dbReference>
<dbReference type="AlphaFoldDB" id="A0AAV5JT45"/>
<keyword evidence="1" id="KW-0812">Transmembrane</keyword>
<comment type="caution">
    <text evidence="2">The sequence shown here is derived from an EMBL/GenBank/DDBJ whole genome shotgun (WGS) entry which is preliminary data.</text>
</comment>
<evidence type="ECO:0000313" key="2">
    <source>
        <dbReference type="EMBL" id="GKV17814.1"/>
    </source>
</evidence>
<accession>A0AAV5JT45</accession>
<keyword evidence="1" id="KW-1133">Transmembrane helix</keyword>
<proteinExistence type="predicted"/>
<feature type="transmembrane region" description="Helical" evidence="1">
    <location>
        <begin position="45"/>
        <end position="64"/>
    </location>
</feature>
<keyword evidence="1" id="KW-0472">Membrane</keyword>
<name>A0AAV5JT45_9ROSI</name>